<name>A0AAV9ZHD1_9AGAR</name>
<keyword evidence="2" id="KW-1185">Reference proteome</keyword>
<feature type="non-terminal residue" evidence="1">
    <location>
        <position position="1"/>
    </location>
</feature>
<dbReference type="Proteomes" id="UP001362999">
    <property type="component" value="Unassembled WGS sequence"/>
</dbReference>
<dbReference type="AlphaFoldDB" id="A0AAV9ZHD1"/>
<protein>
    <submittedName>
        <fullName evidence="1">Uncharacterized protein</fullName>
    </submittedName>
</protein>
<evidence type="ECO:0000313" key="1">
    <source>
        <dbReference type="EMBL" id="KAK6981728.1"/>
    </source>
</evidence>
<gene>
    <name evidence="1" type="ORF">R3P38DRAFT_2578131</name>
</gene>
<comment type="caution">
    <text evidence="1">The sequence shown here is derived from an EMBL/GenBank/DDBJ whole genome shotgun (WGS) entry which is preliminary data.</text>
</comment>
<dbReference type="EMBL" id="JAWWNJ010000148">
    <property type="protein sequence ID" value="KAK6981728.1"/>
    <property type="molecule type" value="Genomic_DNA"/>
</dbReference>
<proteinExistence type="predicted"/>
<accession>A0AAV9ZHD1</accession>
<sequence>WKPREPVIQEIVTFARQQLKWDEEAVKKRFLTIVWPGIGFRMISSVCSHRLHFHRIGSSL</sequence>
<evidence type="ECO:0000313" key="2">
    <source>
        <dbReference type="Proteomes" id="UP001362999"/>
    </source>
</evidence>
<reference evidence="1 2" key="1">
    <citation type="journal article" date="2024" name="J Genomics">
        <title>Draft genome sequencing and assembly of Favolaschia claudopus CIRM-BRFM 2984 isolated from oak limbs.</title>
        <authorList>
            <person name="Navarro D."/>
            <person name="Drula E."/>
            <person name="Chaduli D."/>
            <person name="Cazenave R."/>
            <person name="Ahrendt S."/>
            <person name="Wang J."/>
            <person name="Lipzen A."/>
            <person name="Daum C."/>
            <person name="Barry K."/>
            <person name="Grigoriev I.V."/>
            <person name="Favel A."/>
            <person name="Rosso M.N."/>
            <person name="Martin F."/>
        </authorList>
    </citation>
    <scope>NUCLEOTIDE SEQUENCE [LARGE SCALE GENOMIC DNA]</scope>
    <source>
        <strain evidence="1 2">CIRM-BRFM 2984</strain>
    </source>
</reference>
<organism evidence="1 2">
    <name type="scientific">Favolaschia claudopus</name>
    <dbReference type="NCBI Taxonomy" id="2862362"/>
    <lineage>
        <taxon>Eukaryota</taxon>
        <taxon>Fungi</taxon>
        <taxon>Dikarya</taxon>
        <taxon>Basidiomycota</taxon>
        <taxon>Agaricomycotina</taxon>
        <taxon>Agaricomycetes</taxon>
        <taxon>Agaricomycetidae</taxon>
        <taxon>Agaricales</taxon>
        <taxon>Marasmiineae</taxon>
        <taxon>Mycenaceae</taxon>
        <taxon>Favolaschia</taxon>
    </lineage>
</organism>